<dbReference type="CDD" id="cd00254">
    <property type="entry name" value="LT-like"/>
    <property type="match status" value="1"/>
</dbReference>
<organism evidence="4 5">
    <name type="scientific">Xenorhabdus budapestensis</name>
    <dbReference type="NCBI Taxonomy" id="290110"/>
    <lineage>
        <taxon>Bacteria</taxon>
        <taxon>Pseudomonadati</taxon>
        <taxon>Pseudomonadota</taxon>
        <taxon>Gammaproteobacteria</taxon>
        <taxon>Enterobacterales</taxon>
        <taxon>Morganellaceae</taxon>
        <taxon>Xenorhabdus</taxon>
    </lineage>
</organism>
<dbReference type="PANTHER" id="PTHR37423:SF2">
    <property type="entry name" value="MEMBRANE-BOUND LYTIC MUREIN TRANSGLYCOSYLASE C"/>
    <property type="match status" value="1"/>
</dbReference>
<comment type="similarity">
    <text evidence="1">Belongs to the transglycosylase Slt family.</text>
</comment>
<evidence type="ECO:0000256" key="2">
    <source>
        <dbReference type="SAM" id="MobiDB-lite"/>
    </source>
</evidence>
<feature type="region of interest" description="Disordered" evidence="2">
    <location>
        <begin position="571"/>
        <end position="593"/>
    </location>
</feature>
<evidence type="ECO:0000256" key="1">
    <source>
        <dbReference type="ARBA" id="ARBA00007734"/>
    </source>
</evidence>
<evidence type="ECO:0000259" key="3">
    <source>
        <dbReference type="Pfam" id="PF01464"/>
    </source>
</evidence>
<dbReference type="EMBL" id="NIBS01000065">
    <property type="protein sequence ID" value="PHM22400.1"/>
    <property type="molecule type" value="Genomic_DNA"/>
</dbReference>
<dbReference type="SUPFAM" id="SSF53955">
    <property type="entry name" value="Lysozyme-like"/>
    <property type="match status" value="1"/>
</dbReference>
<evidence type="ECO:0000313" key="5">
    <source>
        <dbReference type="Proteomes" id="UP000225833"/>
    </source>
</evidence>
<reference evidence="4 5" key="1">
    <citation type="journal article" date="2017" name="Nat. Microbiol.">
        <title>Natural product diversity associated with the nematode symbionts Photorhabdus and Xenorhabdus.</title>
        <authorList>
            <person name="Tobias N.J."/>
            <person name="Wolff H."/>
            <person name="Djahanschiri B."/>
            <person name="Grundmann F."/>
            <person name="Kronenwerth M."/>
            <person name="Shi Y.M."/>
            <person name="Simonyi S."/>
            <person name="Grun P."/>
            <person name="Shapiro-Ilan D."/>
            <person name="Pidot S.J."/>
            <person name="Stinear T.P."/>
            <person name="Ebersberger I."/>
            <person name="Bode H.B."/>
        </authorList>
    </citation>
    <scope>NUCLEOTIDE SEQUENCE [LARGE SCALE GENOMIC DNA]</scope>
    <source>
        <strain evidence="4 5">DSM 16342</strain>
    </source>
</reference>
<protein>
    <submittedName>
        <fullName evidence="4">Putative transglycosylase signal peptide protein</fullName>
    </submittedName>
</protein>
<dbReference type="Gene3D" id="1.10.530.10">
    <property type="match status" value="1"/>
</dbReference>
<dbReference type="InterPro" id="IPR023346">
    <property type="entry name" value="Lysozyme-like_dom_sf"/>
</dbReference>
<sequence length="593" mass="65784">MLDSTREALRFGGNETLETTGGLNNRLRDMSRYAQDNVQNISSMIPPLKNFGELFSKYSGMASKMGLLGGVGGVIGGMTAGYNTLRETGKEATGLDTLSKNTAMSHEDASGLAGALVQIGADADDAKKSVQNLFDVFNAAERGENGSARAELDKAGVKIHTTKDGSADTIPTLLELAEKFPNMPSETQFRLANKLGLTPDVLTLIRENKIKERLEKSKKYGLTMDEKTVKRLTDFDTEMNDWNAWREGKKLQSKTAFAEYFLEGGLNYQNNLEKKEKEKYKNDTSDSFYHGNKRDDMRERALRDKEFRKELSFGDRFLLEWGYPSDDLYKKLEDKYGEAWEKQKKAHEAKAAVNKIPPLPNYEMPHYPNPLKSGGNGAALLESMSDYFAMLEKKYGHEPGLLYGVAMTESSGNPNAIGPVTKSGEQAMGMFQFMPDTAKEQGLIGNDVFDPYKSAEASARYLSWLRQQTGSTDGMLAAYNGGIGKLQARGIRNMPTETRNYIPEVKKNMKVGAAIAEKNINSEQEQQFPSLYSKKKDVESEAEIAKGMAKALLEAMGDKPFQVEITLVNDKTGERQKFQSNSAGKVTTSMQHP</sequence>
<proteinExistence type="inferred from homology"/>
<dbReference type="PANTHER" id="PTHR37423">
    <property type="entry name" value="SOLUBLE LYTIC MUREIN TRANSGLYCOSYLASE-RELATED"/>
    <property type="match status" value="1"/>
</dbReference>
<evidence type="ECO:0000313" key="4">
    <source>
        <dbReference type="EMBL" id="PHM22400.1"/>
    </source>
</evidence>
<name>A0A2D0IKT7_XENBU</name>
<dbReference type="Pfam" id="PF01464">
    <property type="entry name" value="SLT"/>
    <property type="match status" value="1"/>
</dbReference>
<accession>A0A2D0IKT7</accession>
<dbReference type="Proteomes" id="UP000225833">
    <property type="component" value="Unassembled WGS sequence"/>
</dbReference>
<gene>
    <name evidence="4" type="ORF">Xbud_03767</name>
</gene>
<feature type="domain" description="Transglycosylase SLT" evidence="3">
    <location>
        <begin position="387"/>
        <end position="497"/>
    </location>
</feature>
<dbReference type="AlphaFoldDB" id="A0A2D0IKT7"/>
<comment type="caution">
    <text evidence="4">The sequence shown here is derived from an EMBL/GenBank/DDBJ whole genome shotgun (WGS) entry which is preliminary data.</text>
</comment>
<dbReference type="InterPro" id="IPR008258">
    <property type="entry name" value="Transglycosylase_SLT_dom_1"/>
</dbReference>
<feature type="compositionally biased region" description="Polar residues" evidence="2">
    <location>
        <begin position="578"/>
        <end position="593"/>
    </location>
</feature>